<evidence type="ECO:0000256" key="1">
    <source>
        <dbReference type="ARBA" id="ARBA00022454"/>
    </source>
</evidence>
<evidence type="ECO:0000259" key="10">
    <source>
        <dbReference type="PROSITE" id="PS51504"/>
    </source>
</evidence>
<dbReference type="GO" id="GO:0000786">
    <property type="term" value="C:nucleosome"/>
    <property type="evidence" value="ECO:0007669"/>
    <property type="project" value="InterPro"/>
</dbReference>
<reference evidence="11 12" key="1">
    <citation type="submission" date="2014-03" db="EMBL/GenBank/DDBJ databases">
        <authorList>
            <person name="Warren W."/>
            <person name="Wilson R.K."/>
        </authorList>
    </citation>
    <scope>NUCLEOTIDE SEQUENCE</scope>
</reference>
<feature type="region of interest" description="Disordered" evidence="9">
    <location>
        <begin position="116"/>
        <end position="342"/>
    </location>
</feature>
<dbReference type="AlphaFoldDB" id="A0A0D9RGQ7"/>
<evidence type="ECO:0000256" key="3">
    <source>
        <dbReference type="ARBA" id="ARBA00023242"/>
    </source>
</evidence>
<feature type="domain" description="H15" evidence="10">
    <location>
        <begin position="49"/>
        <end position="127"/>
    </location>
</feature>
<keyword evidence="2" id="KW-0238">DNA-binding</keyword>
<dbReference type="GO" id="GO:0030527">
    <property type="term" value="F:structural constituent of chromatin"/>
    <property type="evidence" value="ECO:0007669"/>
    <property type="project" value="UniProtKB-ARBA"/>
</dbReference>
<evidence type="ECO:0000256" key="2">
    <source>
        <dbReference type="ARBA" id="ARBA00023125"/>
    </source>
</evidence>
<sequence>SPPGSVTSSISPSTSIAGSSRPPESEKPDLSCSSFPGAASYSLTASPPPGSPTPHRVVEALQVGEQRWGTSAVAIKLYILHKYPTLDVHRFKYLLKQALATGMCRSLLTRPLNSKARGATGSFKLDSKHKRKIQPRKMAPMVPRRAGEAKGKGPKKPSEAKEYPPNAGKVKKAAKRPAEVQRAPPKPGAATEKAHKQGGTAKDTRPQPGKARKAPPPDKATQAPSSASRLSRKAKAKGSRSSRGDAEDHRKTKAGSRSSKPTLSKVKNGAASSTRRWQAKAKAPKGAGQGPNAKSASPAKDSGSKVVPAHLSRKTETPKGPGKAGLPITVSSSEVSSQRAVS</sequence>
<dbReference type="FunFam" id="1.10.10.10:FF:000393">
    <property type="entry name" value="Oocyte-specific H1 histone"/>
    <property type="match status" value="1"/>
</dbReference>
<dbReference type="GO" id="GO:0003677">
    <property type="term" value="F:DNA binding"/>
    <property type="evidence" value="ECO:0007669"/>
    <property type="project" value="UniProtKB-KW"/>
</dbReference>
<feature type="compositionally biased region" description="Basic and acidic residues" evidence="9">
    <location>
        <begin position="145"/>
        <end position="162"/>
    </location>
</feature>
<reference evidence="11" key="3">
    <citation type="submission" date="2025-09" db="UniProtKB">
        <authorList>
            <consortium name="Ensembl"/>
        </authorList>
    </citation>
    <scope>IDENTIFICATION</scope>
</reference>
<evidence type="ECO:0000256" key="9">
    <source>
        <dbReference type="SAM" id="MobiDB-lite"/>
    </source>
</evidence>
<dbReference type="PROSITE" id="PS51504">
    <property type="entry name" value="H15"/>
    <property type="match status" value="1"/>
</dbReference>
<evidence type="ECO:0000313" key="11">
    <source>
        <dbReference type="Ensembl" id="ENSCSAP00000007796.1"/>
    </source>
</evidence>
<dbReference type="SMART" id="SM00526">
    <property type="entry name" value="H15"/>
    <property type="match status" value="1"/>
</dbReference>
<evidence type="ECO:0000256" key="7">
    <source>
        <dbReference type="ARBA" id="ARBA00078520"/>
    </source>
</evidence>
<evidence type="ECO:0000256" key="8">
    <source>
        <dbReference type="ARBA" id="ARBA00080360"/>
    </source>
</evidence>
<organism evidence="11 12">
    <name type="scientific">Chlorocebus sabaeus</name>
    <name type="common">Green monkey</name>
    <name type="synonym">Simia sabaea</name>
    <dbReference type="NCBI Taxonomy" id="60711"/>
    <lineage>
        <taxon>Eukaryota</taxon>
        <taxon>Metazoa</taxon>
        <taxon>Chordata</taxon>
        <taxon>Craniata</taxon>
        <taxon>Vertebrata</taxon>
        <taxon>Euteleostomi</taxon>
        <taxon>Mammalia</taxon>
        <taxon>Eutheria</taxon>
        <taxon>Euarchontoglires</taxon>
        <taxon>Primates</taxon>
        <taxon>Haplorrhini</taxon>
        <taxon>Catarrhini</taxon>
        <taxon>Cercopithecidae</taxon>
        <taxon>Cercopithecinae</taxon>
        <taxon>Chlorocebus</taxon>
    </lineage>
</organism>
<dbReference type="InterPro" id="IPR036388">
    <property type="entry name" value="WH-like_DNA-bd_sf"/>
</dbReference>
<dbReference type="InterPro" id="IPR005818">
    <property type="entry name" value="Histone_H1/H5_H15"/>
</dbReference>
<dbReference type="Bgee" id="ENSCSAG00000011601">
    <property type="expression patterns" value="Expressed in caudate nucleus"/>
</dbReference>
<keyword evidence="12" id="KW-1185">Reference proteome</keyword>
<evidence type="ECO:0000256" key="5">
    <source>
        <dbReference type="ARBA" id="ARBA00073462"/>
    </source>
</evidence>
<feature type="compositionally biased region" description="Low complexity" evidence="9">
    <location>
        <begin position="284"/>
        <end position="294"/>
    </location>
</feature>
<dbReference type="Ensembl" id="ENSCSAT00000009690.1">
    <property type="protein sequence ID" value="ENSCSAP00000007796.1"/>
    <property type="gene ID" value="ENSCSAG00000011601.1"/>
</dbReference>
<evidence type="ECO:0000313" key="12">
    <source>
        <dbReference type="Proteomes" id="UP000029965"/>
    </source>
</evidence>
<dbReference type="GO" id="GO:0005634">
    <property type="term" value="C:nucleus"/>
    <property type="evidence" value="ECO:0007669"/>
    <property type="project" value="UniProtKB-ARBA"/>
</dbReference>
<protein>
    <recommendedName>
        <fullName evidence="5">Histone H1.8</fullName>
    </recommendedName>
    <alternativeName>
        <fullName evidence="8">Histone H1oo</fullName>
    </alternativeName>
    <alternativeName>
        <fullName evidence="6">Oocyte-specific histone H1</fullName>
    </alternativeName>
    <alternativeName>
        <fullName evidence="7">Oocyte-specific linker histone H1</fullName>
    </alternativeName>
</protein>
<reference evidence="11" key="2">
    <citation type="submission" date="2025-08" db="UniProtKB">
        <authorList>
            <consortium name="Ensembl"/>
        </authorList>
    </citation>
    <scope>IDENTIFICATION</scope>
</reference>
<evidence type="ECO:0000256" key="6">
    <source>
        <dbReference type="ARBA" id="ARBA00078404"/>
    </source>
</evidence>
<dbReference type="Proteomes" id="UP000029965">
    <property type="component" value="Chromosome 22"/>
</dbReference>
<feature type="compositionally biased region" description="Low complexity" evidence="9">
    <location>
        <begin position="1"/>
        <end position="20"/>
    </location>
</feature>
<dbReference type="OMA" id="DHKARAN"/>
<keyword evidence="1" id="KW-0158">Chromosome</keyword>
<dbReference type="SUPFAM" id="SSF46785">
    <property type="entry name" value="Winged helix' DNA-binding domain"/>
    <property type="match status" value="1"/>
</dbReference>
<feature type="compositionally biased region" description="Basic residues" evidence="9">
    <location>
        <begin position="230"/>
        <end position="240"/>
    </location>
</feature>
<dbReference type="InterPro" id="IPR036390">
    <property type="entry name" value="WH_DNA-bd_sf"/>
</dbReference>
<dbReference type="eggNOG" id="KOG4012">
    <property type="taxonomic scope" value="Eukaryota"/>
</dbReference>
<accession>A0A0D9RGQ7</accession>
<dbReference type="CDD" id="cd00073">
    <property type="entry name" value="H15"/>
    <property type="match status" value="1"/>
</dbReference>
<proteinExistence type="predicted"/>
<keyword evidence="3" id="KW-0539">Nucleus</keyword>
<comment type="function">
    <text evidence="4">May play a key role in the control of gene expression during oogenesis and early embryogenesis, presumably through the perturbation of chromatin structure. Essential for meiotic maturation of germinal vesicle-stage oocytes. The somatic type linker histone H1c is rapidly replaced by H1oo in a donor nucleus transplanted into an oocyte. The greater mobility of H1oo as compared to H1c may contribute to this rapid replacement and increased instability of the embryonic chromatin structure. The rapid replacement of H1c with H1oo may play an important role in nuclear remodeling.</text>
</comment>
<dbReference type="GO" id="GO:0006334">
    <property type="term" value="P:nucleosome assembly"/>
    <property type="evidence" value="ECO:0007669"/>
    <property type="project" value="InterPro"/>
</dbReference>
<feature type="compositionally biased region" description="Low complexity" evidence="9">
    <location>
        <begin position="330"/>
        <end position="342"/>
    </location>
</feature>
<dbReference type="GeneTree" id="ENSGT00940000160900"/>
<dbReference type="STRING" id="60711.ENSCSAP00000007796"/>
<dbReference type="EMBL" id="AQIB01139085">
    <property type="status" value="NOT_ANNOTATED_CDS"/>
    <property type="molecule type" value="Genomic_DNA"/>
</dbReference>
<dbReference type="Pfam" id="PF00538">
    <property type="entry name" value="Linker_histone"/>
    <property type="match status" value="1"/>
</dbReference>
<evidence type="ECO:0000256" key="4">
    <source>
        <dbReference type="ARBA" id="ARBA00056213"/>
    </source>
</evidence>
<name>A0A0D9RGQ7_CHLSB</name>
<dbReference type="Gene3D" id="1.10.10.10">
    <property type="entry name" value="Winged helix-like DNA-binding domain superfamily/Winged helix DNA-binding domain"/>
    <property type="match status" value="1"/>
</dbReference>
<feature type="region of interest" description="Disordered" evidence="9">
    <location>
        <begin position="1"/>
        <end position="55"/>
    </location>
</feature>